<dbReference type="SUPFAM" id="SSF48371">
    <property type="entry name" value="ARM repeat"/>
    <property type="match status" value="1"/>
</dbReference>
<comment type="caution">
    <text evidence="1">The sequence shown here is derived from an EMBL/GenBank/DDBJ whole genome shotgun (WGS) entry which is preliminary data.</text>
</comment>
<name>A0ABQ9Y272_9EUKA</name>
<reference evidence="1 2" key="1">
    <citation type="journal article" date="2022" name="bioRxiv">
        <title>Genomics of Preaxostyla Flagellates Illuminates Evolutionary Transitions and the Path Towards Mitochondrial Loss.</title>
        <authorList>
            <person name="Novak L.V.F."/>
            <person name="Treitli S.C."/>
            <person name="Pyrih J."/>
            <person name="Halakuc P."/>
            <person name="Pipaliya S.V."/>
            <person name="Vacek V."/>
            <person name="Brzon O."/>
            <person name="Soukal P."/>
            <person name="Eme L."/>
            <person name="Dacks J.B."/>
            <person name="Karnkowska A."/>
            <person name="Elias M."/>
            <person name="Hampl V."/>
        </authorList>
    </citation>
    <scope>NUCLEOTIDE SEQUENCE [LARGE SCALE GENOMIC DNA]</scope>
    <source>
        <strain evidence="1">NAU3</strain>
        <tissue evidence="1">Gut</tissue>
    </source>
</reference>
<dbReference type="Proteomes" id="UP001281761">
    <property type="component" value="Unassembled WGS sequence"/>
</dbReference>
<keyword evidence="2" id="KW-1185">Reference proteome</keyword>
<dbReference type="EMBL" id="JARBJD010000043">
    <property type="protein sequence ID" value="KAK2957841.1"/>
    <property type="molecule type" value="Genomic_DNA"/>
</dbReference>
<evidence type="ECO:0000313" key="2">
    <source>
        <dbReference type="Proteomes" id="UP001281761"/>
    </source>
</evidence>
<evidence type="ECO:0000313" key="1">
    <source>
        <dbReference type="EMBL" id="KAK2957841.1"/>
    </source>
</evidence>
<accession>A0ABQ9Y272</accession>
<gene>
    <name evidence="1" type="ORF">BLNAU_7275</name>
</gene>
<sequence length="334" mass="37329">MSVNTLHKPFMNFDVNSNLSFKCKSQIYCSLVALVKAEYPFDNVLQDKAVLFLKSLEVKRGGRNHTSQLVTDLVPSSAGSASGFAASIVTLLTSPHSRVVAAALSFLFNIAISSSTEIRCRLVASDLISTVLATVQPETLPIAGNEEMINKLVKIIERLADLAYPFNLNVLGIIASGDKFNHHEMIFQNVVLPSSQFVTFLISNQHVLNGDVFKSFMSLLAIFIRICPFHRPTLEFVLASPIVMTFSSCLSIAEHFESLHLTLFNITHTLLEWKRYEAGVAETWKRTMRALFSESFEDTLEQMTMRDKDGRFGNEIVKECHAISKSLGFNARRQ</sequence>
<proteinExistence type="predicted"/>
<organism evidence="1 2">
    <name type="scientific">Blattamonas nauphoetae</name>
    <dbReference type="NCBI Taxonomy" id="2049346"/>
    <lineage>
        <taxon>Eukaryota</taxon>
        <taxon>Metamonada</taxon>
        <taxon>Preaxostyla</taxon>
        <taxon>Oxymonadida</taxon>
        <taxon>Blattamonas</taxon>
    </lineage>
</organism>
<dbReference type="InterPro" id="IPR016024">
    <property type="entry name" value="ARM-type_fold"/>
</dbReference>
<protein>
    <submittedName>
        <fullName evidence="1">Uncharacterized protein</fullName>
    </submittedName>
</protein>